<dbReference type="SUPFAM" id="SSF57424">
    <property type="entry name" value="LDL receptor-like module"/>
    <property type="match status" value="1"/>
</dbReference>
<evidence type="ECO:0000313" key="4">
    <source>
        <dbReference type="Proteomes" id="UP000593567"/>
    </source>
</evidence>
<sequence>MHLCLNNSTSTLISFAACSHTMTSAYNVKLVFLCEITGHCTNMAAVWRLLLCSALVCQPFAVQSEFDCGEGKGIEDSFVCDGDADCFLSLDESDEQCPSSG</sequence>
<accession>A0A7J7JXM7</accession>
<dbReference type="InterPro" id="IPR002172">
    <property type="entry name" value="LDrepeatLR_classA_rpt"/>
</dbReference>
<gene>
    <name evidence="3" type="ORF">EB796_010588</name>
</gene>
<evidence type="ECO:0000256" key="1">
    <source>
        <dbReference type="ARBA" id="ARBA00023157"/>
    </source>
</evidence>
<name>A0A7J7JXM7_BUGNE</name>
<evidence type="ECO:0000256" key="2">
    <source>
        <dbReference type="PROSITE-ProRule" id="PRU00124"/>
    </source>
</evidence>
<feature type="disulfide bond" evidence="2">
    <location>
        <begin position="68"/>
        <end position="86"/>
    </location>
</feature>
<reference evidence="3" key="1">
    <citation type="submission" date="2020-06" db="EMBL/GenBank/DDBJ databases">
        <title>Draft genome of Bugula neritina, a colonial animal packing powerful symbionts and potential medicines.</title>
        <authorList>
            <person name="Rayko M."/>
        </authorList>
    </citation>
    <scope>NUCLEOTIDE SEQUENCE [LARGE SCALE GENOMIC DNA]</scope>
    <source>
        <strain evidence="3">Kwan_BN1</strain>
    </source>
</reference>
<dbReference type="AlphaFoldDB" id="A0A7J7JXM7"/>
<keyword evidence="1 2" id="KW-1015">Disulfide bond</keyword>
<comment type="caution">
    <text evidence="2">Lacks conserved residue(s) required for the propagation of feature annotation.</text>
</comment>
<protein>
    <submittedName>
        <fullName evidence="3">Uncharacterized protein</fullName>
    </submittedName>
</protein>
<dbReference type="Gene3D" id="4.10.400.10">
    <property type="entry name" value="Low-density Lipoprotein Receptor"/>
    <property type="match status" value="1"/>
</dbReference>
<dbReference type="InterPro" id="IPR036055">
    <property type="entry name" value="LDL_receptor-like_sf"/>
</dbReference>
<organism evidence="3 4">
    <name type="scientific">Bugula neritina</name>
    <name type="common">Brown bryozoan</name>
    <name type="synonym">Sertularia neritina</name>
    <dbReference type="NCBI Taxonomy" id="10212"/>
    <lineage>
        <taxon>Eukaryota</taxon>
        <taxon>Metazoa</taxon>
        <taxon>Spiralia</taxon>
        <taxon>Lophotrochozoa</taxon>
        <taxon>Bryozoa</taxon>
        <taxon>Gymnolaemata</taxon>
        <taxon>Cheilostomatida</taxon>
        <taxon>Flustrina</taxon>
        <taxon>Buguloidea</taxon>
        <taxon>Bugulidae</taxon>
        <taxon>Bugula</taxon>
    </lineage>
</organism>
<evidence type="ECO:0000313" key="3">
    <source>
        <dbReference type="EMBL" id="KAF6031112.1"/>
    </source>
</evidence>
<comment type="caution">
    <text evidence="3">The sequence shown here is derived from an EMBL/GenBank/DDBJ whole genome shotgun (WGS) entry which is preliminary data.</text>
</comment>
<proteinExistence type="predicted"/>
<dbReference type="EMBL" id="VXIV02001638">
    <property type="protein sequence ID" value="KAF6031112.1"/>
    <property type="molecule type" value="Genomic_DNA"/>
</dbReference>
<keyword evidence="4" id="KW-1185">Reference proteome</keyword>
<dbReference type="Pfam" id="PF00057">
    <property type="entry name" value="Ldl_recept_a"/>
    <property type="match status" value="1"/>
</dbReference>
<dbReference type="PROSITE" id="PS50068">
    <property type="entry name" value="LDLRA_2"/>
    <property type="match status" value="1"/>
</dbReference>
<dbReference type="OrthoDB" id="19606at2759"/>
<dbReference type="Proteomes" id="UP000593567">
    <property type="component" value="Unassembled WGS sequence"/>
</dbReference>